<dbReference type="InterPro" id="IPR037171">
    <property type="entry name" value="NagB/RpiA_transferase-like"/>
</dbReference>
<feature type="domain" description="LUD" evidence="1">
    <location>
        <begin position="95"/>
        <end position="192"/>
    </location>
</feature>
<dbReference type="RefSeq" id="WP_191037981.1">
    <property type="nucleotide sequence ID" value="NZ_JACXAA010000002.1"/>
</dbReference>
<dbReference type="Proteomes" id="UP000653797">
    <property type="component" value="Unassembled WGS sequence"/>
</dbReference>
<sequence length="212" mass="23566">MSTRDQLLTRIRQNKPEPLPLPDVPTFVNESDDQFARFRDALAFVGGKLLELNPGDSLGEQLRQAFPDAERIASSVPIPEFKLVSIDTETDKMVIEQIDLAVLKGEFVVAENGAVWLPEPNMLNRSLPFITQHLVLVVDRSTLVPNMHVAYQHVDRNSLTYGTFICGPSKTADIEQSLVVGAHGARSLTIVLTTENRRKTNDKDTVPSDPHI</sequence>
<dbReference type="AlphaFoldDB" id="A0A927GC30"/>
<evidence type="ECO:0000313" key="3">
    <source>
        <dbReference type="Proteomes" id="UP000653797"/>
    </source>
</evidence>
<dbReference type="PANTHER" id="PTHR43682">
    <property type="entry name" value="LACTATE UTILIZATION PROTEIN C"/>
    <property type="match status" value="1"/>
</dbReference>
<evidence type="ECO:0000313" key="2">
    <source>
        <dbReference type="EMBL" id="MBD2752332.1"/>
    </source>
</evidence>
<dbReference type="PANTHER" id="PTHR43682:SF1">
    <property type="entry name" value="LACTATE UTILIZATION PROTEIN C"/>
    <property type="match status" value="1"/>
</dbReference>
<dbReference type="Pfam" id="PF02589">
    <property type="entry name" value="LUD_dom"/>
    <property type="match status" value="1"/>
</dbReference>
<proteinExistence type="predicted"/>
<dbReference type="EMBL" id="JACXAA010000002">
    <property type="protein sequence ID" value="MBD2752332.1"/>
    <property type="molecule type" value="Genomic_DNA"/>
</dbReference>
<accession>A0A927GC30</accession>
<dbReference type="InterPro" id="IPR024185">
    <property type="entry name" value="FTHF_cligase-like_sf"/>
</dbReference>
<reference evidence="2" key="1">
    <citation type="submission" date="2020-09" db="EMBL/GenBank/DDBJ databases">
        <authorList>
            <person name="Kim M.K."/>
        </authorList>
    </citation>
    <scope>NUCLEOTIDE SEQUENCE</scope>
    <source>
        <strain evidence="2">BT704</strain>
    </source>
</reference>
<comment type="caution">
    <text evidence="2">The sequence shown here is derived from an EMBL/GenBank/DDBJ whole genome shotgun (WGS) entry which is preliminary data.</text>
</comment>
<evidence type="ECO:0000259" key="1">
    <source>
        <dbReference type="Pfam" id="PF02589"/>
    </source>
</evidence>
<gene>
    <name evidence="2" type="ORF">IC230_05475</name>
</gene>
<dbReference type="InterPro" id="IPR003741">
    <property type="entry name" value="LUD_dom"/>
</dbReference>
<name>A0A927GC30_9BACT</name>
<keyword evidence="3" id="KW-1185">Reference proteome</keyword>
<dbReference type="Gene3D" id="3.40.50.10420">
    <property type="entry name" value="NagB/RpiA/CoA transferase-like"/>
    <property type="match status" value="1"/>
</dbReference>
<organism evidence="2 3">
    <name type="scientific">Spirosoma validum</name>
    <dbReference type="NCBI Taxonomy" id="2771355"/>
    <lineage>
        <taxon>Bacteria</taxon>
        <taxon>Pseudomonadati</taxon>
        <taxon>Bacteroidota</taxon>
        <taxon>Cytophagia</taxon>
        <taxon>Cytophagales</taxon>
        <taxon>Cytophagaceae</taxon>
        <taxon>Spirosoma</taxon>
    </lineage>
</organism>
<dbReference type="SUPFAM" id="SSF100950">
    <property type="entry name" value="NagB/RpiA/CoA transferase-like"/>
    <property type="match status" value="1"/>
</dbReference>
<protein>
    <submittedName>
        <fullName evidence="2">LUD domain-containing protein</fullName>
    </submittedName>
</protein>